<accession>A0A0V8JNI2</accession>
<proteinExistence type="predicted"/>
<dbReference type="SMART" id="SM00895">
    <property type="entry name" value="FCD"/>
    <property type="match status" value="1"/>
</dbReference>
<dbReference type="AlphaFoldDB" id="A0A0V8JNI2"/>
<dbReference type="EMBL" id="LNQP01000018">
    <property type="protein sequence ID" value="KSU88606.1"/>
    <property type="molecule type" value="Genomic_DNA"/>
</dbReference>
<dbReference type="Gene3D" id="1.20.120.530">
    <property type="entry name" value="GntR ligand-binding domain-like"/>
    <property type="match status" value="1"/>
</dbReference>
<evidence type="ECO:0000256" key="1">
    <source>
        <dbReference type="ARBA" id="ARBA00023015"/>
    </source>
</evidence>
<dbReference type="InterPro" id="IPR036390">
    <property type="entry name" value="WH_DNA-bd_sf"/>
</dbReference>
<dbReference type="Gene3D" id="1.10.10.10">
    <property type="entry name" value="Winged helix-like DNA-binding domain superfamily/Winged helix DNA-binding domain"/>
    <property type="match status" value="1"/>
</dbReference>
<evidence type="ECO:0000259" key="4">
    <source>
        <dbReference type="PROSITE" id="PS50949"/>
    </source>
</evidence>
<dbReference type="InterPro" id="IPR036388">
    <property type="entry name" value="WH-like_DNA-bd_sf"/>
</dbReference>
<dbReference type="InterPro" id="IPR000524">
    <property type="entry name" value="Tscrpt_reg_HTH_GntR"/>
</dbReference>
<dbReference type="InterPro" id="IPR011711">
    <property type="entry name" value="GntR_C"/>
</dbReference>
<feature type="domain" description="HTH gntR-type" evidence="4">
    <location>
        <begin position="15"/>
        <end position="83"/>
    </location>
</feature>
<dbReference type="Proteomes" id="UP000053681">
    <property type="component" value="Unassembled WGS sequence"/>
</dbReference>
<keyword evidence="1" id="KW-0805">Transcription regulation</keyword>
<keyword evidence="6" id="KW-1185">Reference proteome</keyword>
<evidence type="ECO:0000313" key="6">
    <source>
        <dbReference type="Proteomes" id="UP000053681"/>
    </source>
</evidence>
<gene>
    <name evidence="5" type="ORF">AS180_06940</name>
</gene>
<evidence type="ECO:0000313" key="5">
    <source>
        <dbReference type="EMBL" id="KSU88606.1"/>
    </source>
</evidence>
<organism evidence="5 6">
    <name type="scientific">Priestia veravalensis</name>
    <dbReference type="NCBI Taxonomy" id="1414648"/>
    <lineage>
        <taxon>Bacteria</taxon>
        <taxon>Bacillati</taxon>
        <taxon>Bacillota</taxon>
        <taxon>Bacilli</taxon>
        <taxon>Bacillales</taxon>
        <taxon>Bacillaceae</taxon>
        <taxon>Priestia</taxon>
    </lineage>
</organism>
<dbReference type="PRINTS" id="PR00035">
    <property type="entry name" value="HTHGNTR"/>
</dbReference>
<sequence length="237" mass="27180">MKGGVIVNVERIARKKISESIEEQIEGMIASGQFKPGEKLPSVRELCTLFGVGRSSVRDAITALKGKGIVDVKQGEGTFICQFDSSRMFQYTMLLPSEEDVRELFQVRKMLEPGIAEMAAKNRSPEDLKKLKLALSKTFENDWEADYHFHQVIVHAAGNKMLTQFIQFISTKMQKAMIDFYQYIQPHEAFLKEIASHHYHIYESIKQSNSKDAYIHMLNHLELVENILQTSLARIQR</sequence>
<dbReference type="SUPFAM" id="SSF48008">
    <property type="entry name" value="GntR ligand-binding domain-like"/>
    <property type="match status" value="1"/>
</dbReference>
<protein>
    <recommendedName>
        <fullName evidence="4">HTH gntR-type domain-containing protein</fullName>
    </recommendedName>
</protein>
<dbReference type="SMART" id="SM00345">
    <property type="entry name" value="HTH_GNTR"/>
    <property type="match status" value="1"/>
</dbReference>
<dbReference type="SUPFAM" id="SSF46785">
    <property type="entry name" value="Winged helix' DNA-binding domain"/>
    <property type="match status" value="1"/>
</dbReference>
<keyword evidence="3" id="KW-0804">Transcription</keyword>
<dbReference type="CDD" id="cd07377">
    <property type="entry name" value="WHTH_GntR"/>
    <property type="match status" value="1"/>
</dbReference>
<keyword evidence="2" id="KW-0238">DNA-binding</keyword>
<name>A0A0V8JNI2_9BACI</name>
<dbReference type="Pfam" id="PF07729">
    <property type="entry name" value="FCD"/>
    <property type="match status" value="1"/>
</dbReference>
<evidence type="ECO:0000256" key="3">
    <source>
        <dbReference type="ARBA" id="ARBA00023163"/>
    </source>
</evidence>
<dbReference type="PANTHER" id="PTHR43537">
    <property type="entry name" value="TRANSCRIPTIONAL REGULATOR, GNTR FAMILY"/>
    <property type="match status" value="1"/>
</dbReference>
<reference evidence="5 6" key="1">
    <citation type="submission" date="2015-11" db="EMBL/GenBank/DDBJ databases">
        <title>Bacillus caseinolyticus sp nov.</title>
        <authorList>
            <person name="Dastager S.G."/>
            <person name="Mawlankar R."/>
        </authorList>
    </citation>
    <scope>NUCLEOTIDE SEQUENCE [LARGE SCALE GENOMIC DNA]</scope>
    <source>
        <strain evidence="5 6">SGD-V-76</strain>
    </source>
</reference>
<dbReference type="Pfam" id="PF00392">
    <property type="entry name" value="GntR"/>
    <property type="match status" value="1"/>
</dbReference>
<dbReference type="InterPro" id="IPR008920">
    <property type="entry name" value="TF_FadR/GntR_C"/>
</dbReference>
<dbReference type="GO" id="GO:0003700">
    <property type="term" value="F:DNA-binding transcription factor activity"/>
    <property type="evidence" value="ECO:0007669"/>
    <property type="project" value="InterPro"/>
</dbReference>
<comment type="caution">
    <text evidence="5">The sequence shown here is derived from an EMBL/GenBank/DDBJ whole genome shotgun (WGS) entry which is preliminary data.</text>
</comment>
<dbReference type="PANTHER" id="PTHR43537:SF5">
    <property type="entry name" value="UXU OPERON TRANSCRIPTIONAL REGULATOR"/>
    <property type="match status" value="1"/>
</dbReference>
<dbReference type="GO" id="GO:0003677">
    <property type="term" value="F:DNA binding"/>
    <property type="evidence" value="ECO:0007669"/>
    <property type="project" value="UniProtKB-KW"/>
</dbReference>
<evidence type="ECO:0000256" key="2">
    <source>
        <dbReference type="ARBA" id="ARBA00023125"/>
    </source>
</evidence>
<dbReference type="PROSITE" id="PS50949">
    <property type="entry name" value="HTH_GNTR"/>
    <property type="match status" value="1"/>
</dbReference>